<dbReference type="RefSeq" id="WP_378572278.1">
    <property type="nucleotide sequence ID" value="NZ_JBHSFQ010000005.1"/>
</dbReference>
<proteinExistence type="predicted"/>
<evidence type="ECO:0000313" key="1">
    <source>
        <dbReference type="EMBL" id="MFC4561659.1"/>
    </source>
</evidence>
<reference evidence="2" key="1">
    <citation type="journal article" date="2019" name="Int. J. Syst. Evol. Microbiol.">
        <title>The Global Catalogue of Microorganisms (GCM) 10K type strain sequencing project: providing services to taxonomists for standard genome sequencing and annotation.</title>
        <authorList>
            <consortium name="The Broad Institute Genomics Platform"/>
            <consortium name="The Broad Institute Genome Sequencing Center for Infectious Disease"/>
            <person name="Wu L."/>
            <person name="Ma J."/>
        </authorList>
    </citation>
    <scope>NUCLEOTIDE SEQUENCE [LARGE SCALE GENOMIC DNA]</scope>
    <source>
        <strain evidence="2">XZYJ18</strain>
    </source>
</reference>
<protein>
    <submittedName>
        <fullName evidence="1">Uncharacterized protein</fullName>
    </submittedName>
</protein>
<name>A0ABV9DRX5_9ACTN</name>
<dbReference type="InterPro" id="IPR029068">
    <property type="entry name" value="Glyas_Bleomycin-R_OHBP_Dase"/>
</dbReference>
<gene>
    <name evidence="1" type="ORF">ACFO4E_07305</name>
</gene>
<comment type="caution">
    <text evidence="1">The sequence shown here is derived from an EMBL/GenBank/DDBJ whole genome shotgun (WGS) entry which is preliminary data.</text>
</comment>
<sequence length="96" mass="10342">MAVTAIPEGYTTVTPWIISRDTAAVIDYPKNAFDAEEVARVTDARGRVGHAEVRIGDAIVLLFDADPAWPPLPAFLRLYVEDARTVHGRPEAPGGG</sequence>
<evidence type="ECO:0000313" key="2">
    <source>
        <dbReference type="Proteomes" id="UP001595923"/>
    </source>
</evidence>
<organism evidence="1 2">
    <name type="scientific">Nocardiopsis mangrovi</name>
    <dbReference type="NCBI Taxonomy" id="1179818"/>
    <lineage>
        <taxon>Bacteria</taxon>
        <taxon>Bacillati</taxon>
        <taxon>Actinomycetota</taxon>
        <taxon>Actinomycetes</taxon>
        <taxon>Streptosporangiales</taxon>
        <taxon>Nocardiopsidaceae</taxon>
        <taxon>Nocardiopsis</taxon>
    </lineage>
</organism>
<keyword evidence="2" id="KW-1185">Reference proteome</keyword>
<dbReference type="SUPFAM" id="SSF54593">
    <property type="entry name" value="Glyoxalase/Bleomycin resistance protein/Dihydroxybiphenyl dioxygenase"/>
    <property type="match status" value="1"/>
</dbReference>
<dbReference type="EMBL" id="JBHSFQ010000005">
    <property type="protein sequence ID" value="MFC4561659.1"/>
    <property type="molecule type" value="Genomic_DNA"/>
</dbReference>
<dbReference type="Proteomes" id="UP001595923">
    <property type="component" value="Unassembled WGS sequence"/>
</dbReference>
<accession>A0ABV9DRX5</accession>
<dbReference type="Gene3D" id="3.30.720.120">
    <property type="match status" value="1"/>
</dbReference>